<organism evidence="1 2">
    <name type="scientific">Faecalibaculum rodentium</name>
    <dbReference type="NCBI Taxonomy" id="1702221"/>
    <lineage>
        <taxon>Bacteria</taxon>
        <taxon>Bacillati</taxon>
        <taxon>Bacillota</taxon>
        <taxon>Erysipelotrichia</taxon>
        <taxon>Erysipelotrichales</taxon>
        <taxon>Erysipelotrichaceae</taxon>
        <taxon>Faecalibaculum</taxon>
    </lineage>
</organism>
<dbReference type="EMBL" id="CP011391">
    <property type="protein sequence ID" value="AMK55785.1"/>
    <property type="molecule type" value="Genomic_DNA"/>
</dbReference>
<evidence type="ECO:0000313" key="1">
    <source>
        <dbReference type="EMBL" id="AMK55785.1"/>
    </source>
</evidence>
<dbReference type="KEGG" id="fro:AALO17_26510"/>
<reference evidence="1 2" key="1">
    <citation type="journal article" date="2016" name="Gut Pathog.">
        <title>Whole genome sequencing of "Faecalibaculum rodentium" ALO17, isolated from C57BL/6J laboratory mouse feces.</title>
        <authorList>
            <person name="Lim S."/>
            <person name="Chang D.H."/>
            <person name="Ahn S."/>
            <person name="Kim B.C."/>
        </authorList>
    </citation>
    <scope>NUCLEOTIDE SEQUENCE [LARGE SCALE GENOMIC DNA]</scope>
    <source>
        <strain evidence="1 2">Alo17</strain>
    </source>
</reference>
<protein>
    <submittedName>
        <fullName evidence="1">Uncharacterized protein</fullName>
    </submittedName>
</protein>
<proteinExistence type="predicted"/>
<dbReference type="AlphaFoldDB" id="A0A140DYQ8"/>
<evidence type="ECO:0000313" key="2">
    <source>
        <dbReference type="Proteomes" id="UP000069771"/>
    </source>
</evidence>
<accession>A0A140DYQ8</accession>
<sequence length="52" mass="5966">MVISAERETRLARLNIEITEQESILSSLDGKKARLRAELEEYRNMDSSISLV</sequence>
<dbReference type="STRING" id="1702221.AALO17_26510"/>
<dbReference type="Proteomes" id="UP000069771">
    <property type="component" value="Chromosome"/>
</dbReference>
<name>A0A140DYQ8_9FIRM</name>
<gene>
    <name evidence="1" type="ORF">AALO17_26510</name>
</gene>
<keyword evidence="2" id="KW-1185">Reference proteome</keyword>